<evidence type="ECO:0000259" key="1">
    <source>
        <dbReference type="Pfam" id="PF03992"/>
    </source>
</evidence>
<gene>
    <name evidence="2" type="ORF">DSM112329_01106</name>
</gene>
<organism evidence="2">
    <name type="scientific">Paraconexibacter sp. AEG42_29</name>
    <dbReference type="NCBI Taxonomy" id="2997339"/>
    <lineage>
        <taxon>Bacteria</taxon>
        <taxon>Bacillati</taxon>
        <taxon>Actinomycetota</taxon>
        <taxon>Thermoleophilia</taxon>
        <taxon>Solirubrobacterales</taxon>
        <taxon>Paraconexibacteraceae</taxon>
        <taxon>Paraconexibacter</taxon>
    </lineage>
</organism>
<dbReference type="RefSeq" id="WP_354700816.1">
    <property type="nucleotide sequence ID" value="NZ_CP114014.1"/>
</dbReference>
<dbReference type="Pfam" id="PF03992">
    <property type="entry name" value="ABM"/>
    <property type="match status" value="1"/>
</dbReference>
<dbReference type="KEGG" id="parq:DSM112329_01106"/>
<feature type="domain" description="ABM" evidence="1">
    <location>
        <begin position="7"/>
        <end position="69"/>
    </location>
</feature>
<evidence type="ECO:0000313" key="2">
    <source>
        <dbReference type="EMBL" id="XAY04273.1"/>
    </source>
</evidence>
<sequence>MAELLGVARFTFFEGKAEDFKRLSAQCMEVVRTKDTGTLQYEIFLDEEEASAVVIERYRDSEALLEHFANIGEELMAAMQEVGTLEGETLGDPSPELRAMLNGPQPRLLSPFLSL</sequence>
<dbReference type="Gene3D" id="3.30.70.100">
    <property type="match status" value="1"/>
</dbReference>
<accession>A0AAU7ARQ3</accession>
<dbReference type="SUPFAM" id="SSF54909">
    <property type="entry name" value="Dimeric alpha+beta barrel"/>
    <property type="match status" value="1"/>
</dbReference>
<dbReference type="EMBL" id="CP114014">
    <property type="protein sequence ID" value="XAY04273.1"/>
    <property type="molecule type" value="Genomic_DNA"/>
</dbReference>
<protein>
    <recommendedName>
        <fullName evidence="1">ABM domain-containing protein</fullName>
    </recommendedName>
</protein>
<name>A0AAU7ARQ3_9ACTN</name>
<dbReference type="InterPro" id="IPR011008">
    <property type="entry name" value="Dimeric_a/b-barrel"/>
</dbReference>
<dbReference type="InterPro" id="IPR007138">
    <property type="entry name" value="ABM_dom"/>
</dbReference>
<reference evidence="2" key="1">
    <citation type="submission" date="2022-12" db="EMBL/GenBank/DDBJ databases">
        <title>Paraconexibacter alkalitolerans sp. nov. and Baekduia alba sp. nov., isolated from soil and emended description of the genera Paraconexibacter (Chun et al., 2020) and Baekduia (An et al., 2020).</title>
        <authorList>
            <person name="Vieira S."/>
            <person name="Huber K.J."/>
            <person name="Geppert A."/>
            <person name="Wolf J."/>
            <person name="Neumann-Schaal M."/>
            <person name="Muesken M."/>
            <person name="Overmann J."/>
        </authorList>
    </citation>
    <scope>NUCLEOTIDE SEQUENCE</scope>
    <source>
        <strain evidence="2">AEG42_29</strain>
    </source>
</reference>
<proteinExistence type="predicted"/>
<dbReference type="AlphaFoldDB" id="A0AAU7ARQ3"/>